<comment type="caution">
    <text evidence="12">The sequence shown here is derived from an EMBL/GenBank/DDBJ whole genome shotgun (WGS) entry which is preliminary data.</text>
</comment>
<evidence type="ECO:0000256" key="4">
    <source>
        <dbReference type="ARBA" id="ARBA00022741"/>
    </source>
</evidence>
<feature type="region of interest" description="Disordered" evidence="10">
    <location>
        <begin position="332"/>
        <end position="353"/>
    </location>
</feature>
<keyword evidence="4 9" id="KW-0547">Nucleotide-binding</keyword>
<evidence type="ECO:0000256" key="9">
    <source>
        <dbReference type="PROSITE-ProRule" id="PRU10141"/>
    </source>
</evidence>
<feature type="region of interest" description="Disordered" evidence="10">
    <location>
        <begin position="418"/>
        <end position="440"/>
    </location>
</feature>
<reference evidence="12" key="1">
    <citation type="submission" date="2022-03" db="EMBL/GenBank/DDBJ databases">
        <title>Draft genome sequence of Aduncisulcus paluster, a free-living microaerophilic Fornicata.</title>
        <authorList>
            <person name="Yuyama I."/>
            <person name="Kume K."/>
            <person name="Tamura T."/>
            <person name="Inagaki Y."/>
            <person name="Hashimoto T."/>
        </authorList>
    </citation>
    <scope>NUCLEOTIDE SEQUENCE</scope>
    <source>
        <strain evidence="12">NY0171</strain>
    </source>
</reference>
<keyword evidence="13" id="KW-1185">Reference proteome</keyword>
<feature type="compositionally biased region" description="Polar residues" evidence="10">
    <location>
        <begin position="418"/>
        <end position="431"/>
    </location>
</feature>
<name>A0ABQ5KQZ7_9EUKA</name>
<feature type="binding site" evidence="9">
    <location>
        <position position="48"/>
    </location>
    <ligand>
        <name>ATP</name>
        <dbReference type="ChEBI" id="CHEBI:30616"/>
    </ligand>
</feature>
<comment type="catalytic activity">
    <reaction evidence="7">
        <text>L-threonyl-[protein] + ATP = O-phospho-L-threonyl-[protein] + ADP + H(+)</text>
        <dbReference type="Rhea" id="RHEA:46608"/>
        <dbReference type="Rhea" id="RHEA-COMP:11060"/>
        <dbReference type="Rhea" id="RHEA-COMP:11605"/>
        <dbReference type="ChEBI" id="CHEBI:15378"/>
        <dbReference type="ChEBI" id="CHEBI:30013"/>
        <dbReference type="ChEBI" id="CHEBI:30616"/>
        <dbReference type="ChEBI" id="CHEBI:61977"/>
        <dbReference type="ChEBI" id="CHEBI:456216"/>
        <dbReference type="EC" id="2.7.11.1"/>
    </reaction>
</comment>
<feature type="region of interest" description="Disordered" evidence="10">
    <location>
        <begin position="571"/>
        <end position="619"/>
    </location>
</feature>
<feature type="compositionally biased region" description="Polar residues" evidence="10">
    <location>
        <begin position="589"/>
        <end position="599"/>
    </location>
</feature>
<accession>A0ABQ5KQZ7</accession>
<proteinExistence type="predicted"/>
<sequence>MNTIIIGRNTYRLNKLLGEGGYAFVYLAENISSPEVGSGSFQRVAVKKVIAQTPQAVADTRKEIKIMNMCRSVKHIPTLIEYSEKNSGRGAITFYMVMELCIGGNIAQIMIDFPESRFSESTIWALFSAMLKAVAPLYFHHPTPIVHRDIKVENMLLCTKRKVRNLREVTPRVADIAVRLCDFGSCTTKHIYDGQSLKRDSHLRAQVESNLSKTTTLFYRAPEMCDLYSGFPITEKTDIWALGILLYKLAFFCTPYDNEVSNLAIRTGKFSYPKEHSNPRTRTYSESLYHLIEFMLIKDPRKRPDLKSVISECERLGVISGLLTEIVPSEETPTPIVHSQSASDSSPHDIFPGADHVIAKKHTPEHQTSKPPSSSSSARSSVDFFDQVALDQSAASSKPQDIWDFFDNPQSSVTVVKQTKPTISEQPSQLATKGDDGDQAEYSYSYPEEQDLPVASAKTQDNLTSLDEMLGLDSVPPTAPSTTTLAKKTIVSSDKGEKITPSSSSSIVGFDDLFGDLQCTASTTTTKAPCQVESQVEMKRVSVPQKVQKTTSKPTPTSSFDAIFGIATPKSQRVSHEKKKIESFDDIFGSSSSTPQKTKPNIPKKESEEKKDDIFDMFF</sequence>
<dbReference type="SMART" id="SM00220">
    <property type="entry name" value="S_TKc"/>
    <property type="match status" value="1"/>
</dbReference>
<feature type="domain" description="Protein kinase" evidence="11">
    <location>
        <begin position="11"/>
        <end position="316"/>
    </location>
</feature>
<keyword evidence="6 9" id="KW-0067">ATP-binding</keyword>
<feature type="region of interest" description="Disordered" evidence="10">
    <location>
        <begin position="543"/>
        <end position="562"/>
    </location>
</feature>
<dbReference type="PANTHER" id="PTHR22967:SF57">
    <property type="entry name" value="AUXILIN, ISOFORM A-RELATED"/>
    <property type="match status" value="1"/>
</dbReference>
<dbReference type="PANTHER" id="PTHR22967">
    <property type="entry name" value="SERINE/THREONINE PROTEIN KINASE"/>
    <property type="match status" value="1"/>
</dbReference>
<evidence type="ECO:0000256" key="8">
    <source>
        <dbReference type="ARBA" id="ARBA00048679"/>
    </source>
</evidence>
<evidence type="ECO:0000259" key="11">
    <source>
        <dbReference type="PROSITE" id="PS50011"/>
    </source>
</evidence>
<dbReference type="Pfam" id="PF00069">
    <property type="entry name" value="Pkinase"/>
    <property type="match status" value="1"/>
</dbReference>
<evidence type="ECO:0000256" key="1">
    <source>
        <dbReference type="ARBA" id="ARBA00012513"/>
    </source>
</evidence>
<dbReference type="Proteomes" id="UP001057375">
    <property type="component" value="Unassembled WGS sequence"/>
</dbReference>
<feature type="compositionally biased region" description="Low complexity" evidence="10">
    <location>
        <begin position="544"/>
        <end position="559"/>
    </location>
</feature>
<evidence type="ECO:0000256" key="10">
    <source>
        <dbReference type="SAM" id="MobiDB-lite"/>
    </source>
</evidence>
<dbReference type="InterPro" id="IPR011009">
    <property type="entry name" value="Kinase-like_dom_sf"/>
</dbReference>
<dbReference type="InterPro" id="IPR008271">
    <property type="entry name" value="Ser/Thr_kinase_AS"/>
</dbReference>
<dbReference type="EC" id="2.7.11.1" evidence="1"/>
<evidence type="ECO:0000256" key="3">
    <source>
        <dbReference type="ARBA" id="ARBA00022679"/>
    </source>
</evidence>
<protein>
    <recommendedName>
        <fullName evidence="1">non-specific serine/threonine protein kinase</fullName>
        <ecNumber evidence="1">2.7.11.1</ecNumber>
    </recommendedName>
</protein>
<organism evidence="12 13">
    <name type="scientific">Aduncisulcus paluster</name>
    <dbReference type="NCBI Taxonomy" id="2918883"/>
    <lineage>
        <taxon>Eukaryota</taxon>
        <taxon>Metamonada</taxon>
        <taxon>Carpediemonas-like organisms</taxon>
        <taxon>Aduncisulcus</taxon>
    </lineage>
</organism>
<evidence type="ECO:0000256" key="2">
    <source>
        <dbReference type="ARBA" id="ARBA00022527"/>
    </source>
</evidence>
<dbReference type="InterPro" id="IPR017441">
    <property type="entry name" value="Protein_kinase_ATP_BS"/>
</dbReference>
<evidence type="ECO:0000256" key="5">
    <source>
        <dbReference type="ARBA" id="ARBA00022777"/>
    </source>
</evidence>
<keyword evidence="3" id="KW-0808">Transferase</keyword>
<dbReference type="InterPro" id="IPR000719">
    <property type="entry name" value="Prot_kinase_dom"/>
</dbReference>
<keyword evidence="5" id="KW-0418">Kinase</keyword>
<evidence type="ECO:0000313" key="12">
    <source>
        <dbReference type="EMBL" id="GKT34892.1"/>
    </source>
</evidence>
<dbReference type="PROSITE" id="PS00107">
    <property type="entry name" value="PROTEIN_KINASE_ATP"/>
    <property type="match status" value="1"/>
</dbReference>
<comment type="catalytic activity">
    <reaction evidence="8">
        <text>L-seryl-[protein] + ATP = O-phospho-L-seryl-[protein] + ADP + H(+)</text>
        <dbReference type="Rhea" id="RHEA:17989"/>
        <dbReference type="Rhea" id="RHEA-COMP:9863"/>
        <dbReference type="Rhea" id="RHEA-COMP:11604"/>
        <dbReference type="ChEBI" id="CHEBI:15378"/>
        <dbReference type="ChEBI" id="CHEBI:29999"/>
        <dbReference type="ChEBI" id="CHEBI:30616"/>
        <dbReference type="ChEBI" id="CHEBI:83421"/>
        <dbReference type="ChEBI" id="CHEBI:456216"/>
        <dbReference type="EC" id="2.7.11.1"/>
    </reaction>
</comment>
<dbReference type="SUPFAM" id="SSF56112">
    <property type="entry name" value="Protein kinase-like (PK-like)"/>
    <property type="match status" value="1"/>
</dbReference>
<evidence type="ECO:0000313" key="13">
    <source>
        <dbReference type="Proteomes" id="UP001057375"/>
    </source>
</evidence>
<keyword evidence="2" id="KW-0723">Serine/threonine-protein kinase</keyword>
<evidence type="ECO:0000256" key="7">
    <source>
        <dbReference type="ARBA" id="ARBA00047899"/>
    </source>
</evidence>
<dbReference type="EMBL" id="BQXS01010882">
    <property type="protein sequence ID" value="GKT34892.1"/>
    <property type="molecule type" value="Genomic_DNA"/>
</dbReference>
<evidence type="ECO:0000256" key="6">
    <source>
        <dbReference type="ARBA" id="ARBA00022840"/>
    </source>
</evidence>
<feature type="compositionally biased region" description="Basic and acidic residues" evidence="10">
    <location>
        <begin position="603"/>
        <end position="619"/>
    </location>
</feature>
<gene>
    <name evidence="12" type="ORF">ADUPG1_008159</name>
</gene>
<dbReference type="PROSITE" id="PS00108">
    <property type="entry name" value="PROTEIN_KINASE_ST"/>
    <property type="match status" value="1"/>
</dbReference>
<dbReference type="Gene3D" id="1.10.510.10">
    <property type="entry name" value="Transferase(Phosphotransferase) domain 1"/>
    <property type="match status" value="1"/>
</dbReference>
<dbReference type="PROSITE" id="PS50011">
    <property type="entry name" value="PROTEIN_KINASE_DOM"/>
    <property type="match status" value="1"/>
</dbReference>